<protein>
    <recommendedName>
        <fullName evidence="7">VCBS repeat-containing protein</fullName>
    </recommendedName>
</protein>
<sequence length="267" mass="29600">MMANPARNYSHYGDDFEEDEDQTLPPRHANVPGSARMAMPAYRVNVIGQGESAAARVNMPRPLPNVAPPMQGRANVPPQVMMPRQRMALPAPRYNRPQPKTLNNRFALLDKLSLANIAPYKMLLGVIGGLVAISMLILLVTTVIGWWNIWQDDMTYGRPRTMQLSGWVGHNEQTGEPTNFIAQNINGEVNIYEIPGGDTSKMTVIKGPRLFGKNADLTPVKIRLEDVNTDGHVDLIATVDGSELVYINDSGKFRPASGDEVRRIMKK</sequence>
<keyword evidence="2" id="KW-0472">Membrane</keyword>
<dbReference type="EMBL" id="CP128399">
    <property type="protein sequence ID" value="WJW66571.1"/>
    <property type="molecule type" value="Genomic_DNA"/>
</dbReference>
<evidence type="ECO:0000256" key="2">
    <source>
        <dbReference type="SAM" id="Phobius"/>
    </source>
</evidence>
<dbReference type="AlphaFoldDB" id="A0A8T7LUX3"/>
<dbReference type="RefSeq" id="WP_341468460.1">
    <property type="nucleotide sequence ID" value="NZ_CP128399.1"/>
</dbReference>
<gene>
    <name evidence="3" type="ORF">HXX08_02275</name>
    <name evidence="4" type="ORF">OZ401_002375</name>
</gene>
<feature type="region of interest" description="Disordered" evidence="1">
    <location>
        <begin position="1"/>
        <end position="26"/>
    </location>
</feature>
<evidence type="ECO:0008006" key="7">
    <source>
        <dbReference type="Google" id="ProtNLM"/>
    </source>
</evidence>
<keyword evidence="6" id="KW-1185">Reference proteome</keyword>
<evidence type="ECO:0000313" key="4">
    <source>
        <dbReference type="EMBL" id="WJW66571.1"/>
    </source>
</evidence>
<evidence type="ECO:0000313" key="3">
    <source>
        <dbReference type="EMBL" id="NWJ44683.1"/>
    </source>
</evidence>
<name>A0A8T7LUX3_9CHLR</name>
<reference evidence="4" key="2">
    <citation type="journal article" date="2024" name="Nature">
        <title>Anoxygenic phototroph of the Chloroflexota uses a type I reaction centre.</title>
        <authorList>
            <person name="Tsuji J.M."/>
            <person name="Shaw N.A."/>
            <person name="Nagashima S."/>
            <person name="Venkiteswaran J.J."/>
            <person name="Schiff S.L."/>
            <person name="Watanabe T."/>
            <person name="Fukui M."/>
            <person name="Hanada S."/>
            <person name="Tank M."/>
            <person name="Neufeld J.D."/>
        </authorList>
    </citation>
    <scope>NUCLEOTIDE SEQUENCE</scope>
    <source>
        <strain evidence="4">L227-S17</strain>
    </source>
</reference>
<feature type="transmembrane region" description="Helical" evidence="2">
    <location>
        <begin position="122"/>
        <end position="147"/>
    </location>
</feature>
<evidence type="ECO:0000313" key="6">
    <source>
        <dbReference type="Proteomes" id="UP001431572"/>
    </source>
</evidence>
<dbReference type="Proteomes" id="UP001431572">
    <property type="component" value="Chromosome 1"/>
</dbReference>
<keyword evidence="2" id="KW-1133">Transmembrane helix</keyword>
<reference evidence="3 5" key="1">
    <citation type="submission" date="2020-06" db="EMBL/GenBank/DDBJ databases">
        <title>Anoxygenic phototrophic Chloroflexota member uses a Type I reaction center.</title>
        <authorList>
            <person name="Tsuji J.M."/>
            <person name="Shaw N.A."/>
            <person name="Nagashima S."/>
            <person name="Venkiteswaran J."/>
            <person name="Schiff S.L."/>
            <person name="Hanada S."/>
            <person name="Tank M."/>
            <person name="Neufeld J.D."/>
        </authorList>
    </citation>
    <scope>NUCLEOTIDE SEQUENCE [LARGE SCALE GENOMIC DNA]</scope>
    <source>
        <strain evidence="3">L227-S17</strain>
    </source>
</reference>
<evidence type="ECO:0000256" key="1">
    <source>
        <dbReference type="SAM" id="MobiDB-lite"/>
    </source>
</evidence>
<proteinExistence type="predicted"/>
<keyword evidence="2" id="KW-0812">Transmembrane</keyword>
<dbReference type="EMBL" id="JACATZ010000001">
    <property type="protein sequence ID" value="NWJ44683.1"/>
    <property type="molecule type" value="Genomic_DNA"/>
</dbReference>
<dbReference type="Proteomes" id="UP000521676">
    <property type="component" value="Unassembled WGS sequence"/>
</dbReference>
<organism evidence="3 5">
    <name type="scientific">Candidatus Chlorohelix allophototropha</name>
    <dbReference type="NCBI Taxonomy" id="3003348"/>
    <lineage>
        <taxon>Bacteria</taxon>
        <taxon>Bacillati</taxon>
        <taxon>Chloroflexota</taxon>
        <taxon>Chloroflexia</taxon>
        <taxon>Candidatus Chloroheliales</taxon>
        <taxon>Candidatus Chloroheliaceae</taxon>
        <taxon>Candidatus Chlorohelix</taxon>
    </lineage>
</organism>
<evidence type="ECO:0000313" key="5">
    <source>
        <dbReference type="Proteomes" id="UP000521676"/>
    </source>
</evidence>
<accession>A0A8T7LUX3</accession>